<dbReference type="RefSeq" id="WP_381581374.1">
    <property type="nucleotide sequence ID" value="NZ_JBHSCF010000029.1"/>
</dbReference>
<protein>
    <submittedName>
        <fullName evidence="1">Uncharacterized protein</fullName>
    </submittedName>
</protein>
<keyword evidence="2" id="KW-1185">Reference proteome</keyword>
<dbReference type="EMBL" id="JBHSCF010000029">
    <property type="protein sequence ID" value="MFC4188034.1"/>
    <property type="molecule type" value="Genomic_DNA"/>
</dbReference>
<organism evidence="1 2">
    <name type="scientific">Streptomyces flavovirens</name>
    <dbReference type="NCBI Taxonomy" id="52258"/>
    <lineage>
        <taxon>Bacteria</taxon>
        <taxon>Bacillati</taxon>
        <taxon>Actinomycetota</taxon>
        <taxon>Actinomycetes</taxon>
        <taxon>Kitasatosporales</taxon>
        <taxon>Streptomycetaceae</taxon>
        <taxon>Streptomyces</taxon>
    </lineage>
</organism>
<accession>A0ABV8N6F1</accession>
<comment type="caution">
    <text evidence="1">The sequence shown here is derived from an EMBL/GenBank/DDBJ whole genome shotgun (WGS) entry which is preliminary data.</text>
</comment>
<dbReference type="Proteomes" id="UP001595871">
    <property type="component" value="Unassembled WGS sequence"/>
</dbReference>
<name>A0ABV8N6F1_9ACTN</name>
<gene>
    <name evidence="1" type="ORF">ACFO3R_16865</name>
</gene>
<evidence type="ECO:0000313" key="1">
    <source>
        <dbReference type="EMBL" id="MFC4188034.1"/>
    </source>
</evidence>
<reference evidence="2" key="1">
    <citation type="journal article" date="2019" name="Int. J. Syst. Evol. Microbiol.">
        <title>The Global Catalogue of Microorganisms (GCM) 10K type strain sequencing project: providing services to taxonomists for standard genome sequencing and annotation.</title>
        <authorList>
            <consortium name="The Broad Institute Genomics Platform"/>
            <consortium name="The Broad Institute Genome Sequencing Center for Infectious Disease"/>
            <person name="Wu L."/>
            <person name="Ma J."/>
        </authorList>
    </citation>
    <scope>NUCLEOTIDE SEQUENCE [LARGE SCALE GENOMIC DNA]</scope>
    <source>
        <strain evidence="2">CCM 3243</strain>
    </source>
</reference>
<evidence type="ECO:0000313" key="2">
    <source>
        <dbReference type="Proteomes" id="UP001595871"/>
    </source>
</evidence>
<proteinExistence type="predicted"/>
<sequence>MTVPDFPELEQLDLTVVEEAPDGRCTVRWTDPFEHHEEEGSYLCDADRDRALKAPLYDPETGFGWDSGFVVAEGKDKGELYSLEEDGAGADARIDLSDTLIAFGLLATAIGLVGGNIRATARLGGVRPAVVRRAARLSKAAALVAEDHDRATEEVREAWAPLHGERVREELGRVPISRLPWVVRLRSGDLEKGGIRTVRDVLDAEECKLGRLLGGGRPRTDSAVAAARRIADDARDGVAVRFEANRYEPRTTALLVAVQVLVDAGPKARDVAEAGRALAARLEPLLDDAEAASGYAHMLGAGPRRRRRARAAVPRLRALLEEAERDGVAERFGQVSVDLLRGQDSDPTGLDAWVDFDTRPAEYYRVLADVTGRRLSSAT</sequence>